<evidence type="ECO:0000256" key="1">
    <source>
        <dbReference type="ARBA" id="ARBA00004496"/>
    </source>
</evidence>
<dbReference type="FunCoup" id="A0A7M7RDY8">
    <property type="interactions" value="1863"/>
</dbReference>
<dbReference type="SUPFAM" id="SSF51735">
    <property type="entry name" value="NAD(P)-binding Rossmann-fold domains"/>
    <property type="match status" value="1"/>
</dbReference>
<comment type="subunit">
    <text evidence="3">Homodimer.</text>
</comment>
<dbReference type="PRINTS" id="PR00081">
    <property type="entry name" value="GDHRDH"/>
</dbReference>
<dbReference type="CDD" id="cd05367">
    <property type="entry name" value="SPR-like_SDR_c"/>
    <property type="match status" value="1"/>
</dbReference>
<evidence type="ECO:0000256" key="5">
    <source>
        <dbReference type="ARBA" id="ARBA00019170"/>
    </source>
</evidence>
<dbReference type="GO" id="GO:0006729">
    <property type="term" value="P:tetrahydrobiopterin biosynthetic process"/>
    <property type="evidence" value="ECO:0000318"/>
    <property type="project" value="GO_Central"/>
</dbReference>
<dbReference type="PANTHER" id="PTHR44085">
    <property type="entry name" value="SEPIAPTERIN REDUCTASE"/>
    <property type="match status" value="1"/>
</dbReference>
<dbReference type="GeneID" id="578162"/>
<dbReference type="Proteomes" id="UP000007110">
    <property type="component" value="Unassembled WGS sequence"/>
</dbReference>
<reference evidence="9" key="2">
    <citation type="submission" date="2021-01" db="UniProtKB">
        <authorList>
            <consortium name="EnsemblMetazoa"/>
        </authorList>
    </citation>
    <scope>IDENTIFICATION</scope>
</reference>
<evidence type="ECO:0000256" key="4">
    <source>
        <dbReference type="ARBA" id="ARBA00013075"/>
    </source>
</evidence>
<dbReference type="NCBIfam" id="TIGR01500">
    <property type="entry name" value="sepiapter_red"/>
    <property type="match status" value="1"/>
</dbReference>
<accession>A0A7M7RDY8</accession>
<dbReference type="InterPro" id="IPR006393">
    <property type="entry name" value="Sepiapterin_red"/>
</dbReference>
<keyword evidence="10" id="KW-1185">Reference proteome</keyword>
<dbReference type="FunFam" id="3.40.50.720:FF:000259">
    <property type="entry name" value="Sepiapterin reductase"/>
    <property type="match status" value="1"/>
</dbReference>
<dbReference type="EnsemblMetazoa" id="XM_778351">
    <property type="protein sequence ID" value="XP_783444"/>
    <property type="gene ID" value="LOC578162"/>
</dbReference>
<dbReference type="RefSeq" id="XP_783444.1">
    <property type="nucleotide sequence ID" value="XM_778351.3"/>
</dbReference>
<evidence type="ECO:0000256" key="6">
    <source>
        <dbReference type="ARBA" id="ARBA00022490"/>
    </source>
</evidence>
<keyword evidence="8" id="KW-0560">Oxidoreductase</keyword>
<dbReference type="InterPro" id="IPR002347">
    <property type="entry name" value="SDR_fam"/>
</dbReference>
<organism evidence="9 10">
    <name type="scientific">Strongylocentrotus purpuratus</name>
    <name type="common">Purple sea urchin</name>
    <dbReference type="NCBI Taxonomy" id="7668"/>
    <lineage>
        <taxon>Eukaryota</taxon>
        <taxon>Metazoa</taxon>
        <taxon>Echinodermata</taxon>
        <taxon>Eleutherozoa</taxon>
        <taxon>Echinozoa</taxon>
        <taxon>Echinoidea</taxon>
        <taxon>Euechinoidea</taxon>
        <taxon>Echinacea</taxon>
        <taxon>Camarodonta</taxon>
        <taxon>Echinidea</taxon>
        <taxon>Strongylocentrotidae</taxon>
        <taxon>Strongylocentrotus</taxon>
    </lineage>
</organism>
<dbReference type="AlphaFoldDB" id="A0A7M7RDY8"/>
<dbReference type="Gene3D" id="3.40.50.720">
    <property type="entry name" value="NAD(P)-binding Rossmann-like Domain"/>
    <property type="match status" value="1"/>
</dbReference>
<evidence type="ECO:0000256" key="2">
    <source>
        <dbReference type="ARBA" id="ARBA00010483"/>
    </source>
</evidence>
<evidence type="ECO:0000256" key="3">
    <source>
        <dbReference type="ARBA" id="ARBA00011738"/>
    </source>
</evidence>
<dbReference type="EC" id="1.1.1.153" evidence="4"/>
<comment type="similarity">
    <text evidence="2">Belongs to the sepiapterin reductase family.</text>
</comment>
<comment type="subcellular location">
    <subcellularLocation>
        <location evidence="1">Cytoplasm</location>
    </subcellularLocation>
</comment>
<keyword evidence="6" id="KW-0963">Cytoplasm</keyword>
<dbReference type="GO" id="GO:0004757">
    <property type="term" value="F:sepiapterin reductase (NADP+) activity"/>
    <property type="evidence" value="ECO:0000318"/>
    <property type="project" value="GO_Central"/>
</dbReference>
<dbReference type="OMA" id="GFAQECP"/>
<proteinExistence type="inferred from homology"/>
<evidence type="ECO:0000256" key="8">
    <source>
        <dbReference type="ARBA" id="ARBA00023002"/>
    </source>
</evidence>
<evidence type="ECO:0000313" key="10">
    <source>
        <dbReference type="Proteomes" id="UP000007110"/>
    </source>
</evidence>
<evidence type="ECO:0000256" key="7">
    <source>
        <dbReference type="ARBA" id="ARBA00022857"/>
    </source>
</evidence>
<dbReference type="InterPro" id="IPR051721">
    <property type="entry name" value="Biopterin_syn/organic_redct"/>
</dbReference>
<dbReference type="GO" id="GO:0005737">
    <property type="term" value="C:cytoplasm"/>
    <property type="evidence" value="ECO:0007669"/>
    <property type="project" value="UniProtKB-SubCell"/>
</dbReference>
<dbReference type="PANTHER" id="PTHR44085:SF2">
    <property type="entry name" value="SEPIAPTERIN REDUCTASE"/>
    <property type="match status" value="1"/>
</dbReference>
<protein>
    <recommendedName>
        <fullName evidence="5">Sepiapterin reductase</fullName>
        <ecNumber evidence="4">1.1.1.153</ecNumber>
    </recommendedName>
</protein>
<dbReference type="KEGG" id="spu:578162"/>
<dbReference type="InterPro" id="IPR036291">
    <property type="entry name" value="NAD(P)-bd_dom_sf"/>
</dbReference>
<dbReference type="InParanoid" id="A0A7M7RDY8"/>
<dbReference type="OrthoDB" id="153074at2759"/>
<sequence length="277" mass="30354">MASSETSSLKSFCIVTGASRGIGRAIAIALSSKFSAESHIVLTGRSVDALNETQRMVQAAAPGVHCKVVIADHSDEGNISSILSEITKDVNPDEFQRFLLIHNAASLWDVSRYAGQLTTSDLRSLQDFCMLNITSALLLTSHYLKTFPQRNGVSRTIVNISSLAASVPFPGCSVYCMGKAARHMLFRTIALEEPGVRFLNYDPGVVDTVMFRDLATNNVSLDAKQMMERLETDQQLLKPDQTAAMLLSILEKDAFESGAHLSYSDDFAKTFDDFNKK</sequence>
<name>A0A7M7RDY8_STRPU</name>
<keyword evidence="7" id="KW-0521">NADP</keyword>
<evidence type="ECO:0000313" key="9">
    <source>
        <dbReference type="EnsemblMetazoa" id="XP_783444"/>
    </source>
</evidence>
<dbReference type="Pfam" id="PF00106">
    <property type="entry name" value="adh_short"/>
    <property type="match status" value="1"/>
</dbReference>
<reference evidence="10" key="1">
    <citation type="submission" date="2015-02" db="EMBL/GenBank/DDBJ databases">
        <title>Genome sequencing for Strongylocentrotus purpuratus.</title>
        <authorList>
            <person name="Murali S."/>
            <person name="Liu Y."/>
            <person name="Vee V."/>
            <person name="English A."/>
            <person name="Wang M."/>
            <person name="Skinner E."/>
            <person name="Han Y."/>
            <person name="Muzny D.M."/>
            <person name="Worley K.C."/>
            <person name="Gibbs R.A."/>
        </authorList>
    </citation>
    <scope>NUCLEOTIDE SEQUENCE</scope>
</reference>